<proteinExistence type="predicted"/>
<dbReference type="PANTHER" id="PTHR45766:SF6">
    <property type="entry name" value="SWI_SNF-RELATED MATRIX-ASSOCIATED ACTIN-DEPENDENT REGULATOR OF CHROMATIN SUBFAMILY A-LIKE PROTEIN 1"/>
    <property type="match status" value="1"/>
</dbReference>
<sequence>MTGAVGISAEVVGTFHRPMIRVALARGAIVRDGTPGLAWVKGLPDRRWDPERFCWWVTGLGPDPADVLRRAGIRPDISRSPARRHDPGDPSPSNVAAVLAELATPVIRRHPDDPARVAIRPRLAGATHVSTVLVPMADTDEATGRLSADLIDLVEPDTGRVRAGLNLDGDLAAAALDAYAERVQAPRAARDRRLVRAARAAALGPPGTAVSVAPAAAAVVAAGDTSDGAGSALDVLTAATGGGVPDWFGLDLYEYQVSGALALLAGRSLCADEAGCGKTRQALAAAAAVLDRERCHPAPVPDGAGSGPSSGRVLIVVPPVVLTHWARETVAAHLGRPDPSGRASWWPTGLAPAPGSPAADGAVCAVVQPGRRMPALPDRGVLIVADSTLASRPALADQIVSWSPGVVIYDEAHRARTWTSTRSRTMRSLIGRLSVARTAGVGAAWGEGTAAGLCPLPALTVLPLTGTPMFTGSPVELIPLLAMTGQLDWVFGGRAAFAQRFCRRDHFGRWVGRARNLEELRRLLDAHVWVRRHKADILPWLPEKRWVTAYVDVPTADIRAARAELERAVGVWLDDQPAGPDGDDIEQWCRGQIGLLSPLRRATGLAKVPAAVEQIETRLAQCPPRPGPDGWLFDQPLVLWAHHRDVITALAGHAGKLLRVWVGTTDPPVGVIDGSTGLDERTRLVDQLQAHRLGVLVCQITAAGVGLTLTACAEPLFVESDWTAQLMSQAEDRHHRPGQTRGVTLTALCATGTLDEHVIKVRNAKDDLTAKVVGDRRGRATRDDTFDGSDAPAPWQLLAGIVADVAARRRPGRARHCA</sequence>
<dbReference type="EMBL" id="BAABAB010000036">
    <property type="protein sequence ID" value="GAA3635340.1"/>
    <property type="molecule type" value="Genomic_DNA"/>
</dbReference>
<evidence type="ECO:0000256" key="1">
    <source>
        <dbReference type="ARBA" id="ARBA00022801"/>
    </source>
</evidence>
<comment type="caution">
    <text evidence="3">The sequence shown here is derived from an EMBL/GenBank/DDBJ whole genome shotgun (WGS) entry which is preliminary data.</text>
</comment>
<evidence type="ECO:0000259" key="2">
    <source>
        <dbReference type="PROSITE" id="PS51192"/>
    </source>
</evidence>
<dbReference type="CDD" id="cd18793">
    <property type="entry name" value="SF2_C_SNF"/>
    <property type="match status" value="1"/>
</dbReference>
<keyword evidence="1" id="KW-0378">Hydrolase</keyword>
<dbReference type="SUPFAM" id="SSF52540">
    <property type="entry name" value="P-loop containing nucleoside triphosphate hydrolases"/>
    <property type="match status" value="2"/>
</dbReference>
<dbReference type="Gene3D" id="3.40.50.10810">
    <property type="entry name" value="Tandem AAA-ATPase domain"/>
    <property type="match status" value="1"/>
</dbReference>
<organism evidence="3 4">
    <name type="scientific">Microlunatus ginsengisoli</name>
    <dbReference type="NCBI Taxonomy" id="363863"/>
    <lineage>
        <taxon>Bacteria</taxon>
        <taxon>Bacillati</taxon>
        <taxon>Actinomycetota</taxon>
        <taxon>Actinomycetes</taxon>
        <taxon>Propionibacteriales</taxon>
        <taxon>Propionibacteriaceae</taxon>
        <taxon>Microlunatus</taxon>
    </lineage>
</organism>
<dbReference type="Gene3D" id="3.40.50.300">
    <property type="entry name" value="P-loop containing nucleotide triphosphate hydrolases"/>
    <property type="match status" value="1"/>
</dbReference>
<dbReference type="InterPro" id="IPR014001">
    <property type="entry name" value="Helicase_ATP-bd"/>
</dbReference>
<dbReference type="PANTHER" id="PTHR45766">
    <property type="entry name" value="DNA ANNEALING HELICASE AND ENDONUCLEASE ZRANB3 FAMILY MEMBER"/>
    <property type="match status" value="1"/>
</dbReference>
<protein>
    <recommendedName>
        <fullName evidence="2">Helicase ATP-binding domain-containing protein</fullName>
    </recommendedName>
</protein>
<dbReference type="SMART" id="SM00487">
    <property type="entry name" value="DEXDc"/>
    <property type="match status" value="1"/>
</dbReference>
<accession>A0ABP7ALG4</accession>
<gene>
    <name evidence="3" type="ORF">GCM10022236_42460</name>
</gene>
<feature type="domain" description="Helicase ATP-binding" evidence="2">
    <location>
        <begin position="259"/>
        <end position="468"/>
    </location>
</feature>
<name>A0ABP7ALG4_9ACTN</name>
<dbReference type="InterPro" id="IPR049730">
    <property type="entry name" value="SNF2/RAD54-like_C"/>
</dbReference>
<reference evidence="4" key="1">
    <citation type="journal article" date="2019" name="Int. J. Syst. Evol. Microbiol.">
        <title>The Global Catalogue of Microorganisms (GCM) 10K type strain sequencing project: providing services to taxonomists for standard genome sequencing and annotation.</title>
        <authorList>
            <consortium name="The Broad Institute Genomics Platform"/>
            <consortium name="The Broad Institute Genome Sequencing Center for Infectious Disease"/>
            <person name="Wu L."/>
            <person name="Ma J."/>
        </authorList>
    </citation>
    <scope>NUCLEOTIDE SEQUENCE [LARGE SCALE GENOMIC DNA]</scope>
    <source>
        <strain evidence="4">JCM 16929</strain>
    </source>
</reference>
<dbReference type="InterPro" id="IPR027417">
    <property type="entry name" value="P-loop_NTPase"/>
</dbReference>
<dbReference type="RefSeq" id="WP_344808351.1">
    <property type="nucleotide sequence ID" value="NZ_BAABAB010000036.1"/>
</dbReference>
<dbReference type="Proteomes" id="UP001501490">
    <property type="component" value="Unassembled WGS sequence"/>
</dbReference>
<dbReference type="InterPro" id="IPR038718">
    <property type="entry name" value="SNF2-like_sf"/>
</dbReference>
<evidence type="ECO:0000313" key="4">
    <source>
        <dbReference type="Proteomes" id="UP001501490"/>
    </source>
</evidence>
<keyword evidence="4" id="KW-1185">Reference proteome</keyword>
<evidence type="ECO:0000313" key="3">
    <source>
        <dbReference type="EMBL" id="GAA3635340.1"/>
    </source>
</evidence>
<dbReference type="PROSITE" id="PS51192">
    <property type="entry name" value="HELICASE_ATP_BIND_1"/>
    <property type="match status" value="1"/>
</dbReference>